<dbReference type="RefSeq" id="WP_062534632.1">
    <property type="nucleotide sequence ID" value="NZ_CP012678.1"/>
</dbReference>
<dbReference type="Pfam" id="PF02245">
    <property type="entry name" value="Pur_DNA_glyco"/>
    <property type="match status" value="1"/>
</dbReference>
<evidence type="ECO:0000313" key="6">
    <source>
        <dbReference type="EMBL" id="ALF59858.1"/>
    </source>
</evidence>
<organism evidence="6 7">
    <name type="scientific">Psychrobacter urativorans</name>
    <dbReference type="NCBI Taxonomy" id="45610"/>
    <lineage>
        <taxon>Bacteria</taxon>
        <taxon>Pseudomonadati</taxon>
        <taxon>Pseudomonadota</taxon>
        <taxon>Gammaproteobacteria</taxon>
        <taxon>Moraxellales</taxon>
        <taxon>Moraxellaceae</taxon>
        <taxon>Psychrobacter</taxon>
    </lineage>
</organism>
<dbReference type="HAMAP" id="MF_00527">
    <property type="entry name" value="3MGH"/>
    <property type="match status" value="1"/>
</dbReference>
<dbReference type="InterPro" id="IPR003180">
    <property type="entry name" value="MPG"/>
</dbReference>
<evidence type="ECO:0000256" key="5">
    <source>
        <dbReference type="HAMAP-Rule" id="MF_00527"/>
    </source>
</evidence>
<keyword evidence="2 5" id="KW-0227">DNA damage</keyword>
<dbReference type="Proteomes" id="UP000059847">
    <property type="component" value="Chromosome"/>
</dbReference>
<accession>A0A0M4TCY2</accession>
<dbReference type="InterPro" id="IPR011034">
    <property type="entry name" value="Formyl_transferase-like_C_sf"/>
</dbReference>
<comment type="similarity">
    <text evidence="1 5">Belongs to the DNA glycosylase MPG family.</text>
</comment>
<name>A0A0M4TCY2_9GAMM</name>
<dbReference type="STRING" id="45610.AOC03_07235"/>
<sequence>MPTSKSSLVKSSHLHSMVLEPRWFTRPTCVVAADLIGKVLCRQLTDSDGSVKVLRMRISETEAYIGEGDAACHAHAGTRTARTEIMYRQGGVVYVYLTYGIHHMLNLVSGNEESPEAVLIRAGFLTDSSDRLVEEQQLSPEKQFIHPKQFAGPGKLTLRLQIDRDLYGKSICPESGVWVEDDGCQPPISLRPRIGVDYAGEAKDWLLRYVWTDHPSLSKK</sequence>
<dbReference type="PANTHER" id="PTHR10429">
    <property type="entry name" value="DNA-3-METHYLADENINE GLYCOSYLASE"/>
    <property type="match status" value="1"/>
</dbReference>
<evidence type="ECO:0000256" key="2">
    <source>
        <dbReference type="ARBA" id="ARBA00022763"/>
    </source>
</evidence>
<dbReference type="EMBL" id="CP012678">
    <property type="protein sequence ID" value="ALF59858.1"/>
    <property type="molecule type" value="Genomic_DNA"/>
</dbReference>
<dbReference type="EC" id="3.2.2.-" evidence="5"/>
<dbReference type="CDD" id="cd00540">
    <property type="entry name" value="AAG"/>
    <property type="match status" value="1"/>
</dbReference>
<gene>
    <name evidence="6" type="ORF">AOC03_07235</name>
</gene>
<dbReference type="OrthoDB" id="9794313at2"/>
<evidence type="ECO:0000256" key="3">
    <source>
        <dbReference type="ARBA" id="ARBA00022801"/>
    </source>
</evidence>
<dbReference type="GO" id="GO:0006284">
    <property type="term" value="P:base-excision repair"/>
    <property type="evidence" value="ECO:0007669"/>
    <property type="project" value="InterPro"/>
</dbReference>
<protein>
    <recommendedName>
        <fullName evidence="5">Putative 3-methyladenine DNA glycosylase</fullName>
        <ecNumber evidence="5">3.2.2.-</ecNumber>
    </recommendedName>
</protein>
<evidence type="ECO:0000313" key="7">
    <source>
        <dbReference type="Proteomes" id="UP000059847"/>
    </source>
</evidence>
<reference evidence="6 7" key="1">
    <citation type="submission" date="2015-09" db="EMBL/GenBank/DDBJ databases">
        <title>Complete genome of Psychrobacter urativorans R10.10B.</title>
        <authorList>
            <person name="See-Too W.S."/>
            <person name="Chan K.G."/>
        </authorList>
    </citation>
    <scope>NUCLEOTIDE SEQUENCE [LARGE SCALE GENOMIC DNA]</scope>
    <source>
        <strain evidence="6 7">R10.10B</strain>
    </source>
</reference>
<dbReference type="AlphaFoldDB" id="A0A0M4TCY2"/>
<keyword evidence="7" id="KW-1185">Reference proteome</keyword>
<dbReference type="SUPFAM" id="SSF50486">
    <property type="entry name" value="FMT C-terminal domain-like"/>
    <property type="match status" value="1"/>
</dbReference>
<dbReference type="Gene3D" id="3.10.300.10">
    <property type="entry name" value="Methylpurine-DNA glycosylase (MPG)"/>
    <property type="match status" value="1"/>
</dbReference>
<evidence type="ECO:0000256" key="1">
    <source>
        <dbReference type="ARBA" id="ARBA00009232"/>
    </source>
</evidence>
<dbReference type="GO" id="GO:0003905">
    <property type="term" value="F:alkylbase DNA N-glycosylase activity"/>
    <property type="evidence" value="ECO:0007669"/>
    <property type="project" value="InterPro"/>
</dbReference>
<dbReference type="InterPro" id="IPR036995">
    <property type="entry name" value="MPG_sf"/>
</dbReference>
<keyword evidence="4 5" id="KW-0234">DNA repair</keyword>
<dbReference type="PANTHER" id="PTHR10429:SF0">
    <property type="entry name" value="DNA-3-METHYLADENINE GLYCOSYLASE"/>
    <property type="match status" value="1"/>
</dbReference>
<dbReference type="KEGG" id="pur:AOC03_07235"/>
<proteinExistence type="inferred from homology"/>
<dbReference type="GO" id="GO:0003677">
    <property type="term" value="F:DNA binding"/>
    <property type="evidence" value="ECO:0007669"/>
    <property type="project" value="InterPro"/>
</dbReference>
<dbReference type="NCBIfam" id="TIGR00567">
    <property type="entry name" value="3mg"/>
    <property type="match status" value="1"/>
</dbReference>
<keyword evidence="3 5" id="KW-0378">Hydrolase</keyword>
<evidence type="ECO:0000256" key="4">
    <source>
        <dbReference type="ARBA" id="ARBA00023204"/>
    </source>
</evidence>